<comment type="subcellular location">
    <subcellularLocation>
        <location evidence="1">Nucleus</location>
    </subcellularLocation>
</comment>
<evidence type="ECO:0000256" key="2">
    <source>
        <dbReference type="ARBA" id="ARBA00023015"/>
    </source>
</evidence>
<evidence type="ECO:0000256" key="1">
    <source>
        <dbReference type="ARBA" id="ARBA00004123"/>
    </source>
</evidence>
<proteinExistence type="predicted"/>
<keyword evidence="2" id="KW-0805">Transcription regulation</keyword>
<protein>
    <submittedName>
        <fullName evidence="6">Uncharacterized protein</fullName>
    </submittedName>
</protein>
<dbReference type="ExpressionAtlas" id="Q2HRV9">
    <property type="expression patterns" value="differential"/>
</dbReference>
<sequence length="105" mass="11953">MASRNIQTLLSYHCLTDNHIFIPLCNQQAETEYRSYIVEYDIDVGAICLPNMFGGDFGYQIGRYAILTDPKSNKFEVLVDRVNGAFFLTKGWKAIRDFYGIDLGA</sequence>
<dbReference type="SUPFAM" id="SSF101936">
    <property type="entry name" value="DNA-binding pseudobarrel domain"/>
    <property type="match status" value="1"/>
</dbReference>
<evidence type="ECO:0000313" key="6">
    <source>
        <dbReference type="EMBL" id="ABD33164.1"/>
    </source>
</evidence>
<dbReference type="InterPro" id="IPR015300">
    <property type="entry name" value="DNA-bd_pseudobarrel_sf"/>
</dbReference>
<dbReference type="GO" id="GO:0005634">
    <property type="term" value="C:nucleus"/>
    <property type="evidence" value="ECO:0007669"/>
    <property type="project" value="UniProtKB-SubCell"/>
</dbReference>
<dbReference type="AlphaFoldDB" id="Q2HRV9"/>
<keyword evidence="4" id="KW-0804">Transcription</keyword>
<reference evidence="6" key="2">
    <citation type="submission" date="2007-03" db="EMBL/GenBank/DDBJ databases">
        <authorList>
            <consortium name="The International Medicago Genome Annotation Group"/>
        </authorList>
    </citation>
    <scope>NUCLEOTIDE SEQUENCE</scope>
</reference>
<gene>
    <name evidence="6" type="ORF">MtrDRAFT_AC157890g13v2</name>
</gene>
<evidence type="ECO:0000256" key="3">
    <source>
        <dbReference type="ARBA" id="ARBA00023125"/>
    </source>
</evidence>
<dbReference type="EMBL" id="AC157890">
    <property type="protein sequence ID" value="ABD33164.1"/>
    <property type="molecule type" value="Genomic_DNA"/>
</dbReference>
<dbReference type="GO" id="GO:0003677">
    <property type="term" value="F:DNA binding"/>
    <property type="evidence" value="ECO:0007669"/>
    <property type="project" value="UniProtKB-KW"/>
</dbReference>
<reference evidence="6" key="1">
    <citation type="submission" date="2005-04" db="EMBL/GenBank/DDBJ databases">
        <authorList>
            <person name="Town C.D."/>
        </authorList>
    </citation>
    <scope>NUCLEOTIDE SEQUENCE</scope>
</reference>
<keyword evidence="5" id="KW-0539">Nucleus</keyword>
<keyword evidence="3" id="KW-0238">DNA-binding</keyword>
<accession>Q2HRV9</accession>
<name>Q2HRV9_MEDTR</name>
<evidence type="ECO:0000256" key="4">
    <source>
        <dbReference type="ARBA" id="ARBA00023163"/>
    </source>
</evidence>
<organism evidence="6">
    <name type="scientific">Medicago truncatula</name>
    <name type="common">Barrel medic</name>
    <name type="synonym">Medicago tribuloides</name>
    <dbReference type="NCBI Taxonomy" id="3880"/>
    <lineage>
        <taxon>Eukaryota</taxon>
        <taxon>Viridiplantae</taxon>
        <taxon>Streptophyta</taxon>
        <taxon>Embryophyta</taxon>
        <taxon>Tracheophyta</taxon>
        <taxon>Spermatophyta</taxon>
        <taxon>Magnoliopsida</taxon>
        <taxon>eudicotyledons</taxon>
        <taxon>Gunneridae</taxon>
        <taxon>Pentapetalae</taxon>
        <taxon>rosids</taxon>
        <taxon>fabids</taxon>
        <taxon>Fabales</taxon>
        <taxon>Fabaceae</taxon>
        <taxon>Papilionoideae</taxon>
        <taxon>50 kb inversion clade</taxon>
        <taxon>NPAAA clade</taxon>
        <taxon>Hologalegina</taxon>
        <taxon>IRL clade</taxon>
        <taxon>Trifolieae</taxon>
        <taxon>Medicago</taxon>
    </lineage>
</organism>
<evidence type="ECO:0000256" key="5">
    <source>
        <dbReference type="ARBA" id="ARBA00023242"/>
    </source>
</evidence>